<evidence type="ECO:0000256" key="2">
    <source>
        <dbReference type="ARBA" id="ARBA00023445"/>
    </source>
</evidence>
<dbReference type="FunFam" id="3.40.50.720:FF:000191">
    <property type="entry name" value="Methylglyoxal reductase (NADPH-dependent)"/>
    <property type="match status" value="1"/>
</dbReference>
<dbReference type="AlphaFoldDB" id="A0A8J5UII4"/>
<dbReference type="GeneID" id="73471984"/>
<proteinExistence type="inferred from homology"/>
<dbReference type="OrthoDB" id="2735536at2759"/>
<gene>
    <name evidence="4" type="ORF">J8A68_005184</name>
</gene>
<dbReference type="PANTHER" id="PTHR10366:SF564">
    <property type="entry name" value="STEROL-4-ALPHA-CARBOXYLATE 3-DEHYDROGENASE, DECARBOXYLATING"/>
    <property type="match status" value="1"/>
</dbReference>
<reference evidence="4 5" key="1">
    <citation type="journal article" date="2021" name="DNA Res.">
        <title>Genome analysis of Candida subhashii reveals its hybrid nature and dual mitochondrial genome conformations.</title>
        <authorList>
            <person name="Mixao V."/>
            <person name="Hegedusova E."/>
            <person name="Saus E."/>
            <person name="Pryszcz L.P."/>
            <person name="Cillingova A."/>
            <person name="Nosek J."/>
            <person name="Gabaldon T."/>
        </authorList>
    </citation>
    <scope>NUCLEOTIDE SEQUENCE [LARGE SCALE GENOMIC DNA]</scope>
    <source>
        <strain evidence="4 5">CBS 10753</strain>
    </source>
</reference>
<dbReference type="InterPro" id="IPR001509">
    <property type="entry name" value="Epimerase_deHydtase"/>
</dbReference>
<keyword evidence="1" id="KW-0560">Oxidoreductase</keyword>
<protein>
    <recommendedName>
        <fullName evidence="3">NAD-dependent epimerase/dehydratase domain-containing protein</fullName>
    </recommendedName>
</protein>
<organism evidence="4 5">
    <name type="scientific">[Candida] subhashii</name>
    <dbReference type="NCBI Taxonomy" id="561895"/>
    <lineage>
        <taxon>Eukaryota</taxon>
        <taxon>Fungi</taxon>
        <taxon>Dikarya</taxon>
        <taxon>Ascomycota</taxon>
        <taxon>Saccharomycotina</taxon>
        <taxon>Pichiomycetes</taxon>
        <taxon>Debaryomycetaceae</taxon>
        <taxon>Spathaspora</taxon>
    </lineage>
</organism>
<dbReference type="InterPro" id="IPR050425">
    <property type="entry name" value="NAD(P)_dehydrat-like"/>
</dbReference>
<evidence type="ECO:0000313" key="5">
    <source>
        <dbReference type="Proteomes" id="UP000694255"/>
    </source>
</evidence>
<dbReference type="Pfam" id="PF01370">
    <property type="entry name" value="Epimerase"/>
    <property type="match status" value="1"/>
</dbReference>
<feature type="domain" description="NAD-dependent epimerase/dehydratase" evidence="3">
    <location>
        <begin position="48"/>
        <end position="298"/>
    </location>
</feature>
<name>A0A8J5UII4_9ASCO</name>
<keyword evidence="5" id="KW-1185">Reference proteome</keyword>
<evidence type="ECO:0000259" key="3">
    <source>
        <dbReference type="Pfam" id="PF01370"/>
    </source>
</evidence>
<comment type="caution">
    <text evidence="4">The sequence shown here is derived from an EMBL/GenBank/DDBJ whole genome shotgun (WGS) entry which is preliminary data.</text>
</comment>
<dbReference type="RefSeq" id="XP_049261525.1">
    <property type="nucleotide sequence ID" value="XM_049409222.1"/>
</dbReference>
<sequence>MAADTTSSKYKYPSIRSSIQEPLFDITITTQINSISSNINKKMSSTTVFVSGANGFIAQHVVKQLLNKGYSVVGTVRSAAKGDSLKQLTNSNKFSYEVVPDISADGAFYHALKRHPEATVFIHTASPVSFSVNDVENELLQPAIRGTKNALKAIHEYAPQIKRVVVTSSVVAVFHWGKTTDFEKVHTETDWNPITYEESLENSLFGYVGSKKFAELAAWEFMKENKTNFDISFVNPSYSFGPQAFDIKDKSQLNLSAEVVNSVVKLRPQDKIPELVGTFIDVRDVARAHIFAFESDKAINQRFLLANEKFSNESIANLINVKFPNSGVPKGDLVRHVEQIKNEFNIDTTKTREILGFDFLGIEQSVFDTVQQIYAAN</sequence>
<dbReference type="Proteomes" id="UP000694255">
    <property type="component" value="Unassembled WGS sequence"/>
</dbReference>
<dbReference type="EMBL" id="JAGSYN010000222">
    <property type="protein sequence ID" value="KAG7661292.1"/>
    <property type="molecule type" value="Genomic_DNA"/>
</dbReference>
<dbReference type="PANTHER" id="PTHR10366">
    <property type="entry name" value="NAD DEPENDENT EPIMERASE/DEHYDRATASE"/>
    <property type="match status" value="1"/>
</dbReference>
<dbReference type="GO" id="GO:0016616">
    <property type="term" value="F:oxidoreductase activity, acting on the CH-OH group of donors, NAD or NADP as acceptor"/>
    <property type="evidence" value="ECO:0007669"/>
    <property type="project" value="TreeGrafter"/>
</dbReference>
<evidence type="ECO:0000256" key="1">
    <source>
        <dbReference type="ARBA" id="ARBA00023002"/>
    </source>
</evidence>
<accession>A0A8J5UII4</accession>
<evidence type="ECO:0000313" key="4">
    <source>
        <dbReference type="EMBL" id="KAG7661292.1"/>
    </source>
</evidence>
<comment type="similarity">
    <text evidence="2">Belongs to the NAD(P)-dependent epimerase/dehydratase family. Dihydroflavonol-4-reductase subfamily.</text>
</comment>